<dbReference type="NCBIfam" id="NF037970">
    <property type="entry name" value="vanZ_1"/>
    <property type="match status" value="1"/>
</dbReference>
<evidence type="ECO:0000313" key="3">
    <source>
        <dbReference type="EMBL" id="NIK73556.1"/>
    </source>
</evidence>
<evidence type="ECO:0000259" key="2">
    <source>
        <dbReference type="Pfam" id="PF04892"/>
    </source>
</evidence>
<dbReference type="EMBL" id="JAASRN010000001">
    <property type="protein sequence ID" value="NIK73556.1"/>
    <property type="molecule type" value="Genomic_DNA"/>
</dbReference>
<feature type="transmembrane region" description="Helical" evidence="1">
    <location>
        <begin position="64"/>
        <end position="82"/>
    </location>
</feature>
<sequence>MEFLRYNLFGIIWGLLIAFLVLLPGQEMPPTADLLLFDRVAHAFVFMVWVLLLIVGFKKQTTVLYLHYYAERAAIFIALLYSALLEELQFFSAGRTFEWEDLLMNTVGVLMGWILFFIIYKL</sequence>
<keyword evidence="1" id="KW-1133">Transmembrane helix</keyword>
<dbReference type="Pfam" id="PF04892">
    <property type="entry name" value="VanZ"/>
    <property type="match status" value="1"/>
</dbReference>
<name>A0A846MPP4_9BACT</name>
<reference evidence="3 4" key="1">
    <citation type="submission" date="2020-03" db="EMBL/GenBank/DDBJ databases">
        <title>Genomic Encyclopedia of Type Strains, Phase IV (KMG-IV): sequencing the most valuable type-strain genomes for metagenomic binning, comparative biology and taxonomic classification.</title>
        <authorList>
            <person name="Goeker M."/>
        </authorList>
    </citation>
    <scope>NUCLEOTIDE SEQUENCE [LARGE SCALE GENOMIC DNA]</scope>
    <source>
        <strain evidence="3 4">DSM 5718</strain>
    </source>
</reference>
<accession>A0A846MPP4</accession>
<comment type="caution">
    <text evidence="3">The sequence shown here is derived from an EMBL/GenBank/DDBJ whole genome shotgun (WGS) entry which is preliminary data.</text>
</comment>
<keyword evidence="4" id="KW-1185">Reference proteome</keyword>
<feature type="transmembrane region" description="Helical" evidence="1">
    <location>
        <begin position="102"/>
        <end position="120"/>
    </location>
</feature>
<evidence type="ECO:0000256" key="1">
    <source>
        <dbReference type="SAM" id="Phobius"/>
    </source>
</evidence>
<dbReference type="RefSeq" id="WP_166918783.1">
    <property type="nucleotide sequence ID" value="NZ_JAASRN010000001.1"/>
</dbReference>
<feature type="domain" description="VanZ-like" evidence="2">
    <location>
        <begin position="39"/>
        <end position="119"/>
    </location>
</feature>
<feature type="transmembrane region" description="Helical" evidence="1">
    <location>
        <begin position="40"/>
        <end position="57"/>
    </location>
</feature>
<evidence type="ECO:0000313" key="4">
    <source>
        <dbReference type="Proteomes" id="UP000537126"/>
    </source>
</evidence>
<keyword evidence="1" id="KW-0812">Transmembrane</keyword>
<dbReference type="InterPro" id="IPR006976">
    <property type="entry name" value="VanZ-like"/>
</dbReference>
<keyword evidence="1" id="KW-0472">Membrane</keyword>
<organism evidence="3 4">
    <name type="scientific">Thermonema lapsum</name>
    <dbReference type="NCBI Taxonomy" id="28195"/>
    <lineage>
        <taxon>Bacteria</taxon>
        <taxon>Pseudomonadati</taxon>
        <taxon>Bacteroidota</taxon>
        <taxon>Cytophagia</taxon>
        <taxon>Cytophagales</taxon>
        <taxon>Thermonemataceae</taxon>
        <taxon>Thermonema</taxon>
    </lineage>
</organism>
<feature type="transmembrane region" description="Helical" evidence="1">
    <location>
        <begin position="7"/>
        <end position="25"/>
    </location>
</feature>
<gene>
    <name evidence="3" type="ORF">FHS56_001042</name>
</gene>
<proteinExistence type="predicted"/>
<dbReference type="AlphaFoldDB" id="A0A846MPP4"/>
<protein>
    <submittedName>
        <fullName evidence="3">VanZ family protein</fullName>
    </submittedName>
</protein>
<dbReference type="Proteomes" id="UP000537126">
    <property type="component" value="Unassembled WGS sequence"/>
</dbReference>